<dbReference type="EMBL" id="JABBJJ010000061">
    <property type="protein sequence ID" value="NMO16224.1"/>
    <property type="molecule type" value="Genomic_DNA"/>
</dbReference>
<protein>
    <submittedName>
        <fullName evidence="3">PAS domain-containing protein</fullName>
    </submittedName>
</protein>
<comment type="caution">
    <text evidence="3">The sequence shown here is derived from an EMBL/GenBank/DDBJ whole genome shotgun (WGS) entry which is preliminary data.</text>
</comment>
<dbReference type="InterPro" id="IPR000014">
    <property type="entry name" value="PAS"/>
</dbReference>
<dbReference type="NCBIfam" id="TIGR00229">
    <property type="entry name" value="sensory_box"/>
    <property type="match status" value="1"/>
</dbReference>
<dbReference type="Proteomes" id="UP000518300">
    <property type="component" value="Unassembled WGS sequence"/>
</dbReference>
<dbReference type="Pfam" id="PF08448">
    <property type="entry name" value="PAS_4"/>
    <property type="match status" value="1"/>
</dbReference>
<evidence type="ECO:0000259" key="2">
    <source>
        <dbReference type="Pfam" id="PF08448"/>
    </source>
</evidence>
<proteinExistence type="predicted"/>
<gene>
    <name evidence="3" type="ORF">HG543_15390</name>
</gene>
<name>A0A848LCP7_9BACT</name>
<dbReference type="InterPro" id="IPR013656">
    <property type="entry name" value="PAS_4"/>
</dbReference>
<dbReference type="SUPFAM" id="SSF55785">
    <property type="entry name" value="PYP-like sensor domain (PAS domain)"/>
    <property type="match status" value="1"/>
</dbReference>
<organism evidence="3 4">
    <name type="scientific">Pyxidicoccus fallax</name>
    <dbReference type="NCBI Taxonomy" id="394095"/>
    <lineage>
        <taxon>Bacteria</taxon>
        <taxon>Pseudomonadati</taxon>
        <taxon>Myxococcota</taxon>
        <taxon>Myxococcia</taxon>
        <taxon>Myxococcales</taxon>
        <taxon>Cystobacterineae</taxon>
        <taxon>Myxococcaceae</taxon>
        <taxon>Pyxidicoccus</taxon>
    </lineage>
</organism>
<dbReference type="RefSeq" id="WP_169345516.1">
    <property type="nucleotide sequence ID" value="NZ_JABBJJ010000061.1"/>
</dbReference>
<reference evidence="3 4" key="1">
    <citation type="submission" date="2020-04" db="EMBL/GenBank/DDBJ databases">
        <title>Draft genome of Pyxidicoccus fallax type strain.</title>
        <authorList>
            <person name="Whitworth D.E."/>
        </authorList>
    </citation>
    <scope>NUCLEOTIDE SEQUENCE [LARGE SCALE GENOMIC DNA]</scope>
    <source>
        <strain evidence="3 4">DSM 14698</strain>
    </source>
</reference>
<evidence type="ECO:0000313" key="3">
    <source>
        <dbReference type="EMBL" id="NMO16224.1"/>
    </source>
</evidence>
<evidence type="ECO:0000256" key="1">
    <source>
        <dbReference type="SAM" id="MobiDB-lite"/>
    </source>
</evidence>
<dbReference type="InterPro" id="IPR035965">
    <property type="entry name" value="PAS-like_dom_sf"/>
</dbReference>
<feature type="compositionally biased region" description="Basic residues" evidence="1">
    <location>
        <begin position="185"/>
        <end position="196"/>
    </location>
</feature>
<dbReference type="Gene3D" id="3.30.450.20">
    <property type="entry name" value="PAS domain"/>
    <property type="match status" value="1"/>
</dbReference>
<feature type="region of interest" description="Disordered" evidence="1">
    <location>
        <begin position="145"/>
        <end position="217"/>
    </location>
</feature>
<feature type="domain" description="PAS fold-4" evidence="2">
    <location>
        <begin position="49"/>
        <end position="141"/>
    </location>
</feature>
<keyword evidence="4" id="KW-1185">Reference proteome</keyword>
<accession>A0A848LCP7</accession>
<dbReference type="CDD" id="cd00130">
    <property type="entry name" value="PAS"/>
    <property type="match status" value="1"/>
</dbReference>
<dbReference type="AlphaFoldDB" id="A0A848LCP7"/>
<sequence length="217" mass="23540">MAATCCRTRAAYLAPLERDPNEVTTRISSMLIKLTLLFRDKEVWPGLELWNRAAGWMWGYKEQDVAGKKLSALGLPGLSADLLVEQSARMRSGRSECESANNGVIEALDQDPVHVRAQVMPLRNPIGEVQGLLYVAHDVTAMHGLEGPSARPAAPRPRPSAVRRRAPGSCSRVPCGTGTAAGPRRSSRTTPRHSPVRRGERASRTSAAHRPPCPLPA</sequence>
<evidence type="ECO:0000313" key="4">
    <source>
        <dbReference type="Proteomes" id="UP000518300"/>
    </source>
</evidence>